<evidence type="ECO:0000259" key="7">
    <source>
        <dbReference type="Pfam" id="PF21365"/>
    </source>
</evidence>
<dbReference type="EMBL" id="OU900096">
    <property type="protein sequence ID" value="CAG9859823.1"/>
    <property type="molecule type" value="Genomic_DNA"/>
</dbReference>
<dbReference type="InterPro" id="IPR017853">
    <property type="entry name" value="GH"/>
</dbReference>
<organism evidence="8 9">
    <name type="scientific">Phyllotreta striolata</name>
    <name type="common">Striped flea beetle</name>
    <name type="synonym">Crioceris striolata</name>
    <dbReference type="NCBI Taxonomy" id="444603"/>
    <lineage>
        <taxon>Eukaryota</taxon>
        <taxon>Metazoa</taxon>
        <taxon>Ecdysozoa</taxon>
        <taxon>Arthropoda</taxon>
        <taxon>Hexapoda</taxon>
        <taxon>Insecta</taxon>
        <taxon>Pterygota</taxon>
        <taxon>Neoptera</taxon>
        <taxon>Endopterygota</taxon>
        <taxon>Coleoptera</taxon>
        <taxon>Polyphaga</taxon>
        <taxon>Cucujiformia</taxon>
        <taxon>Chrysomeloidea</taxon>
        <taxon>Chrysomelidae</taxon>
        <taxon>Galerucinae</taxon>
        <taxon>Alticini</taxon>
        <taxon>Phyllotreta</taxon>
    </lineage>
</organism>
<dbReference type="InterPro" id="IPR048395">
    <property type="entry name" value="Glyco_hydro_31_C"/>
</dbReference>
<evidence type="ECO:0000259" key="6">
    <source>
        <dbReference type="Pfam" id="PF01055"/>
    </source>
</evidence>
<dbReference type="Pfam" id="PF01055">
    <property type="entry name" value="Glyco_hydro_31_2nd"/>
    <property type="match status" value="1"/>
</dbReference>
<feature type="signal peptide" evidence="5">
    <location>
        <begin position="1"/>
        <end position="22"/>
    </location>
</feature>
<dbReference type="Gene3D" id="3.20.20.80">
    <property type="entry name" value="Glycosidases"/>
    <property type="match status" value="1"/>
</dbReference>
<dbReference type="InterPro" id="IPR050985">
    <property type="entry name" value="Alpha-glycosidase_related"/>
</dbReference>
<evidence type="ECO:0008006" key="10">
    <source>
        <dbReference type="Google" id="ProtNLM"/>
    </source>
</evidence>
<dbReference type="Proteomes" id="UP001153712">
    <property type="component" value="Chromosome 3"/>
</dbReference>
<evidence type="ECO:0000256" key="4">
    <source>
        <dbReference type="RuleBase" id="RU361185"/>
    </source>
</evidence>
<evidence type="ECO:0000256" key="2">
    <source>
        <dbReference type="ARBA" id="ARBA00022801"/>
    </source>
</evidence>
<dbReference type="InterPro" id="IPR013780">
    <property type="entry name" value="Glyco_hydro_b"/>
</dbReference>
<dbReference type="Pfam" id="PF21365">
    <property type="entry name" value="Glyco_hydro_31_3rd"/>
    <property type="match status" value="1"/>
</dbReference>
<sequence>MASIKGARICLLAVFAVTAASSLTIRNDDINLDLNATSDGIIVKATKGNTATLTGKLGVSKDFSKVTCIGDTLCEINGFNLSMYGVDSGFYIRWQSNESYTFEDCFELEGDVQWYGGPEKDMQYWPLQKMNISGDLPYVSSKLHNAAVAERYWLNSKGTYIYLTSRVPLYVDQNVANKNQVCFKSALDGPYIWRNYNILEYYIIVKSDPKEAHLHAVTNHLGKPKGHPNEKMIREPIWTTWAKYKRDISDKTVISFAQDIRNQGYKNGQIEIDDSWERCYGAQEFSSDTFPDIGNTVRTLKNMDFRVTLWVHPFVNTGCNEVEAVGLSKNYFVYNMDGNATSAWWDGTSSHQIDFTDAEAAEWWKSRLEKLQKHPGIDSFKCDAGEIDWSPTPSKFVHTNPYESPNILTERYIRTCATLGDLVEVRSAYKTQDLQIFLRMLDKDSSWGIYNGLYTLITTLLQLNMNGYTMILPDMIGGNGYGGKIPDAELLVRWTQANTFMPAMQFSYLPWEITSDKFNASDIVHKFVDLHEKYSQKIIDAMTQSIEKGTPVNPPIWWIDPTDATALACDDEYLLGEDILVAPVIVQGAVSRSVYLPKGEWTDGNDNTKTYKGPTTLTYNADISTLPYFILKT</sequence>
<keyword evidence="3 4" id="KW-0326">Glycosidase</keyword>
<dbReference type="SUPFAM" id="SSF51011">
    <property type="entry name" value="Glycosyl hydrolase domain"/>
    <property type="match status" value="1"/>
</dbReference>
<dbReference type="Gene3D" id="2.60.40.1180">
    <property type="entry name" value="Golgi alpha-mannosidase II"/>
    <property type="match status" value="1"/>
</dbReference>
<protein>
    <recommendedName>
        <fullName evidence="10">Glycoside hydrolase family 31</fullName>
    </recommendedName>
</protein>
<keyword evidence="9" id="KW-1185">Reference proteome</keyword>
<keyword evidence="2 4" id="KW-0378">Hydrolase</keyword>
<dbReference type="GO" id="GO:0004553">
    <property type="term" value="F:hydrolase activity, hydrolyzing O-glycosyl compounds"/>
    <property type="evidence" value="ECO:0007669"/>
    <property type="project" value="InterPro"/>
</dbReference>
<feature type="chain" id="PRO_5040166741" description="Glycoside hydrolase family 31" evidence="5">
    <location>
        <begin position="23"/>
        <end position="633"/>
    </location>
</feature>
<comment type="similarity">
    <text evidence="1 4">Belongs to the glycosyl hydrolase 31 family.</text>
</comment>
<name>A0A9N9TKC9_PHYSR</name>
<evidence type="ECO:0000256" key="3">
    <source>
        <dbReference type="ARBA" id="ARBA00023295"/>
    </source>
</evidence>
<evidence type="ECO:0000313" key="9">
    <source>
        <dbReference type="Proteomes" id="UP001153712"/>
    </source>
</evidence>
<dbReference type="OrthoDB" id="10070917at2759"/>
<dbReference type="InterPro" id="IPR000322">
    <property type="entry name" value="Glyco_hydro_31_TIM"/>
</dbReference>
<dbReference type="CDD" id="cd06592">
    <property type="entry name" value="GH31_NET37"/>
    <property type="match status" value="1"/>
</dbReference>
<feature type="domain" description="Glycosyl hydrolase family 31 C-terminal" evidence="7">
    <location>
        <begin position="549"/>
        <end position="630"/>
    </location>
</feature>
<feature type="domain" description="Glycoside hydrolase family 31 TIM barrel" evidence="6">
    <location>
        <begin position="241"/>
        <end position="506"/>
    </location>
</feature>
<evidence type="ECO:0000313" key="8">
    <source>
        <dbReference type="EMBL" id="CAG9859823.1"/>
    </source>
</evidence>
<reference evidence="8" key="1">
    <citation type="submission" date="2022-01" db="EMBL/GenBank/DDBJ databases">
        <authorList>
            <person name="King R."/>
        </authorList>
    </citation>
    <scope>NUCLEOTIDE SEQUENCE</scope>
</reference>
<dbReference type="PANTHER" id="PTHR43053:SF4">
    <property type="entry name" value="MYOGENESIS-REGULATING GLYCOSIDASE"/>
    <property type="match status" value="1"/>
</dbReference>
<evidence type="ECO:0000256" key="5">
    <source>
        <dbReference type="SAM" id="SignalP"/>
    </source>
</evidence>
<dbReference type="PANTHER" id="PTHR43053">
    <property type="entry name" value="GLYCOSIDASE FAMILY 31"/>
    <property type="match status" value="1"/>
</dbReference>
<gene>
    <name evidence="8" type="ORF">PHYEVI_LOCUS6186</name>
</gene>
<dbReference type="SUPFAM" id="SSF51445">
    <property type="entry name" value="(Trans)glycosidases"/>
    <property type="match status" value="1"/>
</dbReference>
<dbReference type="AlphaFoldDB" id="A0A9N9TKC9"/>
<keyword evidence="5" id="KW-0732">Signal</keyword>
<evidence type="ECO:0000256" key="1">
    <source>
        <dbReference type="ARBA" id="ARBA00007806"/>
    </source>
</evidence>
<proteinExistence type="inferred from homology"/>
<dbReference type="GO" id="GO:0005975">
    <property type="term" value="P:carbohydrate metabolic process"/>
    <property type="evidence" value="ECO:0007669"/>
    <property type="project" value="InterPro"/>
</dbReference>
<accession>A0A9N9TKC9</accession>